<dbReference type="GeneID" id="110804155"/>
<feature type="compositionally biased region" description="Polar residues" evidence="1">
    <location>
        <begin position="19"/>
        <end position="30"/>
    </location>
</feature>
<dbReference type="GO" id="GO:0010073">
    <property type="term" value="P:meristem maintenance"/>
    <property type="evidence" value="ECO:0007669"/>
    <property type="project" value="InterPro"/>
</dbReference>
<dbReference type="InterPro" id="IPR044824">
    <property type="entry name" value="MAIN-like"/>
</dbReference>
<dbReference type="AlphaFoldDB" id="A0A9R0JFB7"/>
<evidence type="ECO:0000259" key="2">
    <source>
        <dbReference type="Pfam" id="PF10536"/>
    </source>
</evidence>
<dbReference type="InterPro" id="IPR019557">
    <property type="entry name" value="AminoTfrase-like_pln_mobile"/>
</dbReference>
<dbReference type="PANTHER" id="PTHR46033:SF80">
    <property type="entry name" value="PROTEIN MAIN-LIKE 2-LIKE"/>
    <property type="match status" value="1"/>
</dbReference>
<gene>
    <name evidence="4" type="primary">LOC110804155</name>
</gene>
<evidence type="ECO:0000313" key="4">
    <source>
        <dbReference type="RefSeq" id="XP_021865414.2"/>
    </source>
</evidence>
<dbReference type="Pfam" id="PF10536">
    <property type="entry name" value="PMD"/>
    <property type="match status" value="1"/>
</dbReference>
<feature type="domain" description="Aminotransferase-like plant mobile" evidence="2">
    <location>
        <begin position="97"/>
        <end position="452"/>
    </location>
</feature>
<accession>A0A9R0JFB7</accession>
<dbReference type="RefSeq" id="XP_021865414.2">
    <property type="nucleotide sequence ID" value="XM_022009722.2"/>
</dbReference>
<evidence type="ECO:0000313" key="3">
    <source>
        <dbReference type="Proteomes" id="UP000813463"/>
    </source>
</evidence>
<reference evidence="3" key="1">
    <citation type="journal article" date="2021" name="Nat. Commun.">
        <title>Genomic analyses provide insights into spinach domestication and the genetic basis of agronomic traits.</title>
        <authorList>
            <person name="Cai X."/>
            <person name="Sun X."/>
            <person name="Xu C."/>
            <person name="Sun H."/>
            <person name="Wang X."/>
            <person name="Ge C."/>
            <person name="Zhang Z."/>
            <person name="Wang Q."/>
            <person name="Fei Z."/>
            <person name="Jiao C."/>
            <person name="Wang Q."/>
        </authorList>
    </citation>
    <scope>NUCLEOTIDE SEQUENCE [LARGE SCALE GENOMIC DNA]</scope>
    <source>
        <strain evidence="3">cv. Varoflay</strain>
    </source>
</reference>
<dbReference type="Proteomes" id="UP000813463">
    <property type="component" value="Chromosome 3"/>
</dbReference>
<organism evidence="3 4">
    <name type="scientific">Spinacia oleracea</name>
    <name type="common">Spinach</name>
    <dbReference type="NCBI Taxonomy" id="3562"/>
    <lineage>
        <taxon>Eukaryota</taxon>
        <taxon>Viridiplantae</taxon>
        <taxon>Streptophyta</taxon>
        <taxon>Embryophyta</taxon>
        <taxon>Tracheophyta</taxon>
        <taxon>Spermatophyta</taxon>
        <taxon>Magnoliopsida</taxon>
        <taxon>eudicotyledons</taxon>
        <taxon>Gunneridae</taxon>
        <taxon>Pentapetalae</taxon>
        <taxon>Caryophyllales</taxon>
        <taxon>Chenopodiaceae</taxon>
        <taxon>Chenopodioideae</taxon>
        <taxon>Anserineae</taxon>
        <taxon>Spinacia</taxon>
    </lineage>
</organism>
<proteinExistence type="predicted"/>
<name>A0A9R0JFB7_SPIOL</name>
<evidence type="ECO:0000256" key="1">
    <source>
        <dbReference type="SAM" id="MobiDB-lite"/>
    </source>
</evidence>
<protein>
    <recommendedName>
        <fullName evidence="2">Aminotransferase-like plant mobile domain-containing protein</fullName>
    </recommendedName>
</protein>
<sequence>MKDHSLIEEREELMISLNSNNHNQTPTLRNSHFLKPTLNPRNQPFPKPPSFSLSSKPNKNLPKIKVHFKGRLTPQMNWDLWVTNLQQTHESTWKKVGIFDAIRASTYNLMRDNELIFGLARNWCPKTNTFVFSWGECSITLEDVMILGGFSVLGECVKTPFQSREIEEIENTLVSVFPRDRKSSWYQIKQNEWMDYFMDFGGELEHIAFLVLWLSRYVFSTKYFCQISPYVFPIAIALARGTRIALAPAVLASIYRDLSLLKEKTLGFVQNDKSKLVLWALFQLVQVWAWERFPTLGPKPIALFHGEPRLARWQNLSKLKNKLAWVDFESLGVSFLWRPYALSVENWKFPEFYCDEEMSVLIDSGVGEELLSFAKCLRACELVGFDCTEQYLPQRIGMQFGFDQDIPSFIPRSNDSEELAWSSYDVPLNGVELYLSPRLFKGDVTVQYFDWFMTASCPGYNIVSTYKRQRILTSCAGEARGKMSTKLNVVCSSPASNVPVTPCSALCVEAKANHVISMEAPSCLASSECILASHCLKEAESKNFDSSNLHSVAEAITGTSASCNDKKISLNKSHVDNHDPGFEIDIEKGVRGMDTVMEQVGKCRENCVNKSVNGAAMMQTGTTPSYSKGTTSPRDSLYIIDEAIPTHITQRVELDNEAAASSLKTLTDDEHGNKCVNVKLVSGSIDDPVIIDHDNNDDSEVEARISKLERLVSRIQAAKLRVQASKTKGI</sequence>
<keyword evidence="3" id="KW-1185">Reference proteome</keyword>
<reference evidence="4" key="2">
    <citation type="submission" date="2025-08" db="UniProtKB">
        <authorList>
            <consortium name="RefSeq"/>
        </authorList>
    </citation>
    <scope>IDENTIFICATION</scope>
    <source>
        <tissue evidence="4">Leaf</tissue>
    </source>
</reference>
<dbReference type="PANTHER" id="PTHR46033">
    <property type="entry name" value="PROTEIN MAIN-LIKE 2"/>
    <property type="match status" value="1"/>
</dbReference>
<feature type="region of interest" description="Disordered" evidence="1">
    <location>
        <begin position="19"/>
        <end position="58"/>
    </location>
</feature>
<dbReference type="KEGG" id="soe:110804155"/>